<dbReference type="SUPFAM" id="SSF53901">
    <property type="entry name" value="Thiolase-like"/>
    <property type="match status" value="1"/>
</dbReference>
<name>A0A931GZZ0_9BACT</name>
<organism evidence="2 3">
    <name type="scientific">Panacibacter microcysteis</name>
    <dbReference type="NCBI Taxonomy" id="2793269"/>
    <lineage>
        <taxon>Bacteria</taxon>
        <taxon>Pseudomonadati</taxon>
        <taxon>Bacteroidota</taxon>
        <taxon>Chitinophagia</taxon>
        <taxon>Chitinophagales</taxon>
        <taxon>Chitinophagaceae</taxon>
        <taxon>Panacibacter</taxon>
    </lineage>
</organism>
<dbReference type="Gene3D" id="3.40.47.10">
    <property type="match status" value="1"/>
</dbReference>
<dbReference type="Pfam" id="PF13723">
    <property type="entry name" value="Ketoacyl-synt_2"/>
    <property type="match status" value="1"/>
</dbReference>
<evidence type="ECO:0000313" key="2">
    <source>
        <dbReference type="EMBL" id="MBG9378491.1"/>
    </source>
</evidence>
<dbReference type="EMBL" id="JADWYR010000003">
    <property type="protein sequence ID" value="MBG9378491.1"/>
    <property type="molecule type" value="Genomic_DNA"/>
</dbReference>
<dbReference type="InterPro" id="IPR014030">
    <property type="entry name" value="Ketoacyl_synth_N"/>
</dbReference>
<evidence type="ECO:0000259" key="1">
    <source>
        <dbReference type="Pfam" id="PF13723"/>
    </source>
</evidence>
<comment type="caution">
    <text evidence="2">The sequence shown here is derived from an EMBL/GenBank/DDBJ whole genome shotgun (WGS) entry which is preliminary data.</text>
</comment>
<protein>
    <submittedName>
        <fullName evidence="2">Beta-ketoacyl synthase chain length factor</fullName>
    </submittedName>
</protein>
<evidence type="ECO:0000313" key="3">
    <source>
        <dbReference type="Proteomes" id="UP000628448"/>
    </source>
</evidence>
<dbReference type="AlphaFoldDB" id="A0A931GZZ0"/>
<gene>
    <name evidence="2" type="ORF">I5907_19800</name>
</gene>
<proteinExistence type="predicted"/>
<reference evidence="2" key="1">
    <citation type="submission" date="2020-11" db="EMBL/GenBank/DDBJ databases">
        <title>Bacterial whole genome sequence for Panacibacter sp. DH6.</title>
        <authorList>
            <person name="Le V."/>
            <person name="Ko S."/>
            <person name="Ahn C.-Y."/>
            <person name="Oh H.-M."/>
        </authorList>
    </citation>
    <scope>NUCLEOTIDE SEQUENCE</scope>
    <source>
        <strain evidence="2">DH6</strain>
    </source>
</reference>
<sequence>MLYIHQSSCISPQQTFGNVDIEHLYTTGDNKLKVIEPAYKNIPPGVLRRMSRNVKIGIAAALPLLEHTFVDGIIIGTANGGMEESVRFLNQMVEYQEGLLTPGDFVQSTANAVASQISLMTSNKSYNSTHVHRGFSFENALLDAAMLVKENPGKNFMVGGVDVISPYNYNVDVLAGCFRKENISSDALYDGSETGTIAGEGAAMFVVNDNANNAAVRIAAFDFFHTGNTGILEERLYNFLQAHNVDIRSTLLLSGDEGDERTALLYNKAVAVCNAPVVARFKHMTGDYATASAVAVWLAAQILQAETIPQHMLRHGAWWHGCTNVLIYNAYRQWQHSIILVSKI</sequence>
<keyword evidence="3" id="KW-1185">Reference proteome</keyword>
<dbReference type="Proteomes" id="UP000628448">
    <property type="component" value="Unassembled WGS sequence"/>
</dbReference>
<accession>A0A931GZZ0</accession>
<dbReference type="RefSeq" id="WP_196992592.1">
    <property type="nucleotide sequence ID" value="NZ_JADWYR010000003.1"/>
</dbReference>
<dbReference type="GO" id="GO:0016746">
    <property type="term" value="F:acyltransferase activity"/>
    <property type="evidence" value="ECO:0007669"/>
    <property type="project" value="InterPro"/>
</dbReference>
<feature type="domain" description="Beta-ketoacyl synthase-like N-terminal" evidence="1">
    <location>
        <begin position="36"/>
        <end position="169"/>
    </location>
</feature>
<dbReference type="InterPro" id="IPR016039">
    <property type="entry name" value="Thiolase-like"/>
</dbReference>